<feature type="active site" description="5-glutamyl coenzyme A thioester intermediate" evidence="4">
    <location>
        <position position="331"/>
    </location>
</feature>
<dbReference type="Proteomes" id="UP000061660">
    <property type="component" value="Chromosome"/>
</dbReference>
<name>A0A0U2U8S2_9BACL</name>
<gene>
    <name evidence="5" type="ORF">IJ22_22260</name>
</gene>
<dbReference type="InterPro" id="IPR037171">
    <property type="entry name" value="NagB/RpiA_transferase-like"/>
</dbReference>
<protein>
    <submittedName>
        <fullName evidence="5">Acetate CoA-transferase YdiF</fullName>
    </submittedName>
</protein>
<evidence type="ECO:0000256" key="2">
    <source>
        <dbReference type="ARBA" id="ARBA00022679"/>
    </source>
</evidence>
<dbReference type="RefSeq" id="WP_082660774.1">
    <property type="nucleotide sequence ID" value="NZ_CP013652.1"/>
</dbReference>
<dbReference type="STRING" id="162209.IJ22_22260"/>
<dbReference type="PIRSF" id="PIRSF000858">
    <property type="entry name" value="SCOT-t"/>
    <property type="match status" value="1"/>
</dbReference>
<organism evidence="5 6">
    <name type="scientific">Paenibacillus naphthalenovorans</name>
    <dbReference type="NCBI Taxonomy" id="162209"/>
    <lineage>
        <taxon>Bacteria</taxon>
        <taxon>Bacillati</taxon>
        <taxon>Bacillota</taxon>
        <taxon>Bacilli</taxon>
        <taxon>Bacillales</taxon>
        <taxon>Paenibacillaceae</taxon>
        <taxon>Paenibacillus</taxon>
    </lineage>
</organism>
<dbReference type="PANTHER" id="PTHR43293">
    <property type="entry name" value="ACETATE COA-TRANSFERASE YDIF"/>
    <property type="match status" value="1"/>
</dbReference>
<dbReference type="InterPro" id="IPR014388">
    <property type="entry name" value="3-oxoacid_CoA-transferase"/>
</dbReference>
<sequence length="546" mass="59801" precursor="true">MTRKVKVSTAAEVAASLKDNSTILSTGFSLIGVAEEIYQKIEERFLDTGSPRDLTFVHSAGQSDTKRGMEHLAHVPLLKRIIGSHWGLSPKLEHLIHQNQVEAFCLPMGQILSMYKAAASGKPGVLSRIGLATFVDPRFEGGKMNRKARDSGFEVVQNYTLHGKEYLFYPSLTFDLYIGRGTTADEFGNITMEDECVKLEVMPAVQAVKASGGRVIFQVKRLVKGHSLPPKEVVIPGILVDEVVVCQNPLDNHRMTSSDYYNPYLLGTIQEPYSSSHPVTDLDMKKLIGRRAVLEMNAGDTVNLGVGIPGDSIGAIIGEEKLDSQLSLSIEVGSIGGISIGGGDFGVAKNAEAIIDNSYQFDYYNGCGVDITFMGAGEIDREGNVNVSKFGHRSPGCGGFIDITQTAKKVVFCSTFTTGGLVIEVENGLVRIKREGRVKKFVHMVRQITFNGKFATAHRQPVLFVTERAVFQLTDQGMELIEIAPGIDLKKNVLDQMEFAPQVSPNLRLMDERIYSLGLMHLAAQCNKDKDQADQKLGRVLNENVV</sequence>
<keyword evidence="6" id="KW-1185">Reference proteome</keyword>
<evidence type="ECO:0000313" key="5">
    <source>
        <dbReference type="EMBL" id="ALS22600.1"/>
    </source>
</evidence>
<proteinExistence type="inferred from homology"/>
<dbReference type="AlphaFoldDB" id="A0A0U2U8S2"/>
<dbReference type="SMART" id="SM00882">
    <property type="entry name" value="CoA_trans"/>
    <property type="match status" value="1"/>
</dbReference>
<dbReference type="GO" id="GO:0008410">
    <property type="term" value="F:CoA-transferase activity"/>
    <property type="evidence" value="ECO:0007669"/>
    <property type="project" value="InterPro"/>
</dbReference>
<dbReference type="SUPFAM" id="SSF100950">
    <property type="entry name" value="NagB/RpiA/CoA transferase-like"/>
    <property type="match status" value="2"/>
</dbReference>
<dbReference type="EMBL" id="CP013652">
    <property type="protein sequence ID" value="ALS22600.1"/>
    <property type="molecule type" value="Genomic_DNA"/>
</dbReference>
<dbReference type="KEGG" id="pnp:IJ22_22260"/>
<evidence type="ECO:0000256" key="1">
    <source>
        <dbReference type="ARBA" id="ARBA00007154"/>
    </source>
</evidence>
<evidence type="ECO:0000256" key="4">
    <source>
        <dbReference type="PIRSR" id="PIRSR000858-1"/>
    </source>
</evidence>
<evidence type="ECO:0000313" key="6">
    <source>
        <dbReference type="Proteomes" id="UP000061660"/>
    </source>
</evidence>
<dbReference type="Gene3D" id="3.40.1080.10">
    <property type="entry name" value="Glutaconate Coenzyme A-transferase"/>
    <property type="match status" value="2"/>
</dbReference>
<accession>A0A0U2U8S2</accession>
<dbReference type="PATRIC" id="fig|162209.4.peg.2369"/>
<reference evidence="5 6" key="2">
    <citation type="journal article" date="2016" name="Genome Announc.">
        <title>Complete Genome Sequences of Two Interactive Moderate Thermophiles, Paenibacillus napthalenovorans 32O-Y and Paenibacillus sp. 32O-W.</title>
        <authorList>
            <person name="Butler R.R.III."/>
            <person name="Wang J."/>
            <person name="Stark B.C."/>
            <person name="Pombert J.F."/>
        </authorList>
    </citation>
    <scope>NUCLEOTIDE SEQUENCE [LARGE SCALE GENOMIC DNA]</scope>
    <source>
        <strain evidence="5 6">32O-Y</strain>
    </source>
</reference>
<reference evidence="6" key="1">
    <citation type="submission" date="2015-12" db="EMBL/GenBank/DDBJ databases">
        <title>Complete genome sequences of two moderately thermophilic Paenibacillus species.</title>
        <authorList>
            <person name="Butler R.III."/>
            <person name="Wang J."/>
            <person name="Stark B.C."/>
            <person name="Pombert J.-F."/>
        </authorList>
    </citation>
    <scope>NUCLEOTIDE SEQUENCE [LARGE SCALE GENOMIC DNA]</scope>
    <source>
        <strain evidence="6">32O-Y</strain>
    </source>
</reference>
<comment type="similarity">
    <text evidence="1 3">Belongs to the 3-oxoacid CoA-transferase family.</text>
</comment>
<keyword evidence="2 3" id="KW-0808">Transferase</keyword>
<dbReference type="Pfam" id="PF01144">
    <property type="entry name" value="CoA_trans"/>
    <property type="match status" value="1"/>
</dbReference>
<dbReference type="GO" id="GO:0046952">
    <property type="term" value="P:ketone body catabolic process"/>
    <property type="evidence" value="ECO:0007669"/>
    <property type="project" value="InterPro"/>
</dbReference>
<dbReference type="InterPro" id="IPR004165">
    <property type="entry name" value="CoA_trans_fam_I"/>
</dbReference>
<evidence type="ECO:0000256" key="3">
    <source>
        <dbReference type="PIRNR" id="PIRNR000858"/>
    </source>
</evidence>
<dbReference type="PANTHER" id="PTHR43293:SF1">
    <property type="entry name" value="ACETATE COA-TRANSFERASE YDIF"/>
    <property type="match status" value="1"/>
</dbReference>